<evidence type="ECO:0000313" key="5">
    <source>
        <dbReference type="Proteomes" id="UP000262073"/>
    </source>
</evidence>
<dbReference type="Gene3D" id="1.10.238.10">
    <property type="entry name" value="EF-hand"/>
    <property type="match status" value="2"/>
</dbReference>
<feature type="chain" id="PRO_5016708646" description="EF-hand domain-containing protein" evidence="2">
    <location>
        <begin position="27"/>
        <end position="242"/>
    </location>
</feature>
<feature type="region of interest" description="Disordered" evidence="1">
    <location>
        <begin position="115"/>
        <end position="242"/>
    </location>
</feature>
<dbReference type="KEGG" id="salm:D0Y50_19225"/>
<evidence type="ECO:0000259" key="3">
    <source>
        <dbReference type="PROSITE" id="PS50222"/>
    </source>
</evidence>
<evidence type="ECO:0000256" key="2">
    <source>
        <dbReference type="SAM" id="SignalP"/>
    </source>
</evidence>
<accession>A0A346NRZ1</accession>
<organism evidence="4 5">
    <name type="scientific">Salinimonas sediminis</name>
    <dbReference type="NCBI Taxonomy" id="2303538"/>
    <lineage>
        <taxon>Bacteria</taxon>
        <taxon>Pseudomonadati</taxon>
        <taxon>Pseudomonadota</taxon>
        <taxon>Gammaproteobacteria</taxon>
        <taxon>Alteromonadales</taxon>
        <taxon>Alteromonadaceae</taxon>
        <taxon>Alteromonas/Salinimonas group</taxon>
        <taxon>Salinimonas</taxon>
    </lineage>
</organism>
<dbReference type="GO" id="GO:0005509">
    <property type="term" value="F:calcium ion binding"/>
    <property type="evidence" value="ECO:0007669"/>
    <property type="project" value="InterPro"/>
</dbReference>
<reference evidence="4 5" key="1">
    <citation type="submission" date="2018-08" db="EMBL/GenBank/DDBJ databases">
        <title>Salinimonas sediminis sp. nov., a piezophilic bacterium isolated from a deep-sea sediment sample from the New Britain Trench.</title>
        <authorList>
            <person name="Cao J."/>
        </authorList>
    </citation>
    <scope>NUCLEOTIDE SEQUENCE [LARGE SCALE GENOMIC DNA]</scope>
    <source>
        <strain evidence="4 5">N102</strain>
    </source>
</reference>
<sequence>MTMEIQMNKLALAVIISGTMSTAAFANHHMEKIDSTFSSLDSNSDSMVSMDEVKETSISDYFSKMDKNGDNSLSENEYITYLQDSPESFSEDVKKQIHMTQAEVEADMDKVAKQSREDMDYRQKNVSATVEEGSSEMTQGMRSVNTEEHAMQSHKQDSMDHMEQDRDGDIARSSEQAGQPEGDVVARNEFDMLDENGDGQVTEKEASNAGVNETFSDMDSNDDNMITHQEYSEYRNSEEAEE</sequence>
<dbReference type="PROSITE" id="PS50222">
    <property type="entry name" value="EF_HAND_2"/>
    <property type="match status" value="1"/>
</dbReference>
<dbReference type="PROSITE" id="PS00018">
    <property type="entry name" value="EF_HAND_1"/>
    <property type="match status" value="2"/>
</dbReference>
<feature type="compositionally biased region" description="Polar residues" evidence="1">
    <location>
        <begin position="135"/>
        <end position="144"/>
    </location>
</feature>
<dbReference type="InterPro" id="IPR002048">
    <property type="entry name" value="EF_hand_dom"/>
</dbReference>
<dbReference type="OrthoDB" id="6386054at2"/>
<dbReference type="EMBL" id="CP031769">
    <property type="protein sequence ID" value="AXR08298.1"/>
    <property type="molecule type" value="Genomic_DNA"/>
</dbReference>
<proteinExistence type="predicted"/>
<keyword evidence="5" id="KW-1185">Reference proteome</keyword>
<dbReference type="InterPro" id="IPR011992">
    <property type="entry name" value="EF-hand-dom_pair"/>
</dbReference>
<keyword evidence="2" id="KW-0732">Signal</keyword>
<evidence type="ECO:0000313" key="4">
    <source>
        <dbReference type="EMBL" id="AXR08298.1"/>
    </source>
</evidence>
<dbReference type="SMART" id="SM00054">
    <property type="entry name" value="EFh"/>
    <property type="match status" value="2"/>
</dbReference>
<feature type="compositionally biased region" description="Polar residues" evidence="1">
    <location>
        <begin position="209"/>
        <end position="229"/>
    </location>
</feature>
<dbReference type="AlphaFoldDB" id="A0A346NRZ1"/>
<gene>
    <name evidence="4" type="ORF">D0Y50_19225</name>
</gene>
<feature type="domain" description="EF-hand" evidence="3">
    <location>
        <begin position="53"/>
        <end position="88"/>
    </location>
</feature>
<feature type="signal peptide" evidence="2">
    <location>
        <begin position="1"/>
        <end position="26"/>
    </location>
</feature>
<feature type="compositionally biased region" description="Basic and acidic residues" evidence="1">
    <location>
        <begin position="230"/>
        <end position="242"/>
    </location>
</feature>
<dbReference type="InterPro" id="IPR018247">
    <property type="entry name" value="EF_Hand_1_Ca_BS"/>
</dbReference>
<dbReference type="Pfam" id="PF13202">
    <property type="entry name" value="EF-hand_5"/>
    <property type="match status" value="2"/>
</dbReference>
<dbReference type="SUPFAM" id="SSF47473">
    <property type="entry name" value="EF-hand"/>
    <property type="match status" value="1"/>
</dbReference>
<dbReference type="Proteomes" id="UP000262073">
    <property type="component" value="Chromosome"/>
</dbReference>
<protein>
    <recommendedName>
        <fullName evidence="3">EF-hand domain-containing protein</fullName>
    </recommendedName>
</protein>
<evidence type="ECO:0000256" key="1">
    <source>
        <dbReference type="SAM" id="MobiDB-lite"/>
    </source>
</evidence>
<feature type="compositionally biased region" description="Basic and acidic residues" evidence="1">
    <location>
        <begin position="145"/>
        <end position="172"/>
    </location>
</feature>
<name>A0A346NRZ1_9ALTE</name>